<evidence type="ECO:0000313" key="2">
    <source>
        <dbReference type="EMBL" id="PRZ03519.1"/>
    </source>
</evidence>
<gene>
    <name evidence="2" type="ORF">BCL65_11319</name>
</gene>
<evidence type="ECO:0000256" key="1">
    <source>
        <dbReference type="SAM" id="Phobius"/>
    </source>
</evidence>
<proteinExistence type="predicted"/>
<keyword evidence="1" id="KW-0472">Membrane</keyword>
<evidence type="ECO:0008006" key="4">
    <source>
        <dbReference type="Google" id="ProtNLM"/>
    </source>
</evidence>
<comment type="caution">
    <text evidence="2">The sequence shown here is derived from an EMBL/GenBank/DDBJ whole genome shotgun (WGS) entry which is preliminary data.</text>
</comment>
<keyword evidence="1" id="KW-0812">Transmembrane</keyword>
<reference evidence="2 3" key="1">
    <citation type="submission" date="2018-03" db="EMBL/GenBank/DDBJ databases">
        <title>Comparative analysis of microorganisms from saline springs in Andes Mountain Range, Colombia.</title>
        <authorList>
            <person name="Rubin E."/>
        </authorList>
    </citation>
    <scope>NUCLEOTIDE SEQUENCE [LARGE SCALE GENOMIC DNA]</scope>
    <source>
        <strain evidence="2 3">CG 23</strain>
    </source>
</reference>
<dbReference type="EMBL" id="PVTX01000013">
    <property type="protein sequence ID" value="PRZ03519.1"/>
    <property type="molecule type" value="Genomic_DNA"/>
</dbReference>
<accession>A0ABX5EBW2</accession>
<protein>
    <recommendedName>
        <fullName evidence="4">Integral membrane protein</fullName>
    </recommendedName>
</protein>
<sequence>MGAAPGPGATGGGFGRLLVTVYGILAFAATGRSAYQVATKLDEAPAAYLLSLLAAAVYVVATIALARGGRGRWRAVAWCAVLVEAVGVVVVGVLSVVVPELFVEATVWSAFGQGYGYVPLVLPFIGLWWLWHTRPGQHAPVTAPDEPTEAR</sequence>
<feature type="transmembrane region" description="Helical" evidence="1">
    <location>
        <begin position="17"/>
        <end position="35"/>
    </location>
</feature>
<keyword evidence="3" id="KW-1185">Reference proteome</keyword>
<dbReference type="RefSeq" id="WP_106269548.1">
    <property type="nucleotide sequence ID" value="NZ_PVTX01000013.1"/>
</dbReference>
<feature type="transmembrane region" description="Helical" evidence="1">
    <location>
        <begin position="110"/>
        <end position="131"/>
    </location>
</feature>
<name>A0ABX5EBW2_9MICO</name>
<feature type="transmembrane region" description="Helical" evidence="1">
    <location>
        <begin position="75"/>
        <end position="98"/>
    </location>
</feature>
<feature type="transmembrane region" description="Helical" evidence="1">
    <location>
        <begin position="47"/>
        <end position="66"/>
    </location>
</feature>
<keyword evidence="1" id="KW-1133">Transmembrane helix</keyword>
<organism evidence="2 3">
    <name type="scientific">Isoptericola halotolerans</name>
    <dbReference type="NCBI Taxonomy" id="300560"/>
    <lineage>
        <taxon>Bacteria</taxon>
        <taxon>Bacillati</taxon>
        <taxon>Actinomycetota</taxon>
        <taxon>Actinomycetes</taxon>
        <taxon>Micrococcales</taxon>
        <taxon>Promicromonosporaceae</taxon>
        <taxon>Isoptericola</taxon>
    </lineage>
</organism>
<evidence type="ECO:0000313" key="3">
    <source>
        <dbReference type="Proteomes" id="UP000239895"/>
    </source>
</evidence>
<dbReference type="Proteomes" id="UP000239895">
    <property type="component" value="Unassembled WGS sequence"/>
</dbReference>